<feature type="compositionally biased region" description="Polar residues" evidence="1">
    <location>
        <begin position="32"/>
        <end position="45"/>
    </location>
</feature>
<organism evidence="2 3">
    <name type="scientific">Agrocybe pediades</name>
    <dbReference type="NCBI Taxonomy" id="84607"/>
    <lineage>
        <taxon>Eukaryota</taxon>
        <taxon>Fungi</taxon>
        <taxon>Dikarya</taxon>
        <taxon>Basidiomycota</taxon>
        <taxon>Agaricomycotina</taxon>
        <taxon>Agaricomycetes</taxon>
        <taxon>Agaricomycetidae</taxon>
        <taxon>Agaricales</taxon>
        <taxon>Agaricineae</taxon>
        <taxon>Strophariaceae</taxon>
        <taxon>Agrocybe</taxon>
    </lineage>
</organism>
<dbReference type="EMBL" id="JAACJL010000015">
    <property type="protein sequence ID" value="KAF4620502.1"/>
    <property type="molecule type" value="Genomic_DNA"/>
</dbReference>
<keyword evidence="3" id="KW-1185">Reference proteome</keyword>
<accession>A0A8H4VSI6</accession>
<gene>
    <name evidence="2" type="ORF">D9613_000922</name>
</gene>
<evidence type="ECO:0000256" key="1">
    <source>
        <dbReference type="SAM" id="MobiDB-lite"/>
    </source>
</evidence>
<reference evidence="2 3" key="1">
    <citation type="submission" date="2019-12" db="EMBL/GenBank/DDBJ databases">
        <authorList>
            <person name="Floudas D."/>
            <person name="Bentzer J."/>
            <person name="Ahren D."/>
            <person name="Johansson T."/>
            <person name="Persson P."/>
            <person name="Tunlid A."/>
        </authorList>
    </citation>
    <scope>NUCLEOTIDE SEQUENCE [LARGE SCALE GENOMIC DNA]</scope>
    <source>
        <strain evidence="2 3">CBS 102.39</strain>
    </source>
</reference>
<name>A0A8H4VSI6_9AGAR</name>
<evidence type="ECO:0000313" key="2">
    <source>
        <dbReference type="EMBL" id="KAF4620502.1"/>
    </source>
</evidence>
<dbReference type="Proteomes" id="UP000521872">
    <property type="component" value="Unassembled WGS sequence"/>
</dbReference>
<dbReference type="AlphaFoldDB" id="A0A8H4VSI6"/>
<proteinExistence type="predicted"/>
<protein>
    <submittedName>
        <fullName evidence="2">Uncharacterized protein</fullName>
    </submittedName>
</protein>
<sequence>MDPQHHFPTAYSPDDRIIDTTRSWFRDGPSNPRKTATAGSNSATPTPLREAFHRAYASTPLYDPVHALLLLNNSNNPDNHYEKENVRPQSTGVHITAPLPLSYAVRGKGAYKSILSVGEEDEEELNSSDKTLTFPHQHIEYGELATTPGQVIYHDLNQEEVRITTQDSDIRPITPSTLIALTEPCLMAWCYDPNFDIEIPGDVAQPSIVPAHVPIAFENTLQETQQQDIQFDVVTKPNDWGY</sequence>
<comment type="caution">
    <text evidence="2">The sequence shown here is derived from an EMBL/GenBank/DDBJ whole genome shotgun (WGS) entry which is preliminary data.</text>
</comment>
<evidence type="ECO:0000313" key="3">
    <source>
        <dbReference type="Proteomes" id="UP000521872"/>
    </source>
</evidence>
<feature type="region of interest" description="Disordered" evidence="1">
    <location>
        <begin position="22"/>
        <end position="47"/>
    </location>
</feature>